<name>A0A328A2H2_9STAP</name>
<gene>
    <name evidence="2" type="ORF">BHX94_09805</name>
    <name evidence="1" type="ORF">KYI11_00455</name>
</gene>
<accession>A0A328A2H2</accession>
<dbReference type="AlphaFoldDB" id="A0A328A2H2"/>
<dbReference type="PANTHER" id="PTHR33221:SF15">
    <property type="entry name" value="HTH-TYPE TRANSCRIPTIONAL REGULATOR YWGB-RELATED"/>
    <property type="match status" value="1"/>
</dbReference>
<dbReference type="InterPro" id="IPR000944">
    <property type="entry name" value="Tscrpt_reg_Rrf2"/>
</dbReference>
<dbReference type="InterPro" id="IPR030489">
    <property type="entry name" value="TR_Rrf2-type_CS"/>
</dbReference>
<reference evidence="1 4" key="2">
    <citation type="submission" date="2021-07" db="EMBL/GenBank/DDBJ databases">
        <title>Prevalence and characterization of methicillin-resistant Macrococcus spp. in food producing animals and meat in Switzerland in 2019.</title>
        <authorList>
            <person name="Keller J.E."/>
            <person name="Schwendener S."/>
            <person name="Neuenschwander J."/>
            <person name="Overesch G."/>
            <person name="Perreten V."/>
        </authorList>
    </citation>
    <scope>NUCLEOTIDE SEQUENCE [LARGE SCALE GENOMIC DNA]</scope>
    <source>
        <strain evidence="1 4">19Msa0936</strain>
    </source>
</reference>
<evidence type="ECO:0000313" key="2">
    <source>
        <dbReference type="EMBL" id="RAK48689.1"/>
    </source>
</evidence>
<evidence type="ECO:0000313" key="4">
    <source>
        <dbReference type="Proteomes" id="UP000826802"/>
    </source>
</evidence>
<dbReference type="NCBIfam" id="NF041852">
    <property type="entry name" value="trans_reg_HypR"/>
    <property type="match status" value="1"/>
</dbReference>
<dbReference type="RefSeq" id="WP_002511808.1">
    <property type="nucleotide sequence ID" value="NZ_CP079981.1"/>
</dbReference>
<dbReference type="EMBL" id="PZJG01000007">
    <property type="protein sequence ID" value="RAK48689.1"/>
    <property type="molecule type" value="Genomic_DNA"/>
</dbReference>
<dbReference type="EMBL" id="CP079981">
    <property type="protein sequence ID" value="QYA42457.1"/>
    <property type="molecule type" value="Genomic_DNA"/>
</dbReference>
<dbReference type="Proteomes" id="UP000826802">
    <property type="component" value="Chromosome"/>
</dbReference>
<evidence type="ECO:0000313" key="1">
    <source>
        <dbReference type="EMBL" id="QYA42457.1"/>
    </source>
</evidence>
<dbReference type="InterPro" id="IPR036390">
    <property type="entry name" value="WH_DNA-bd_sf"/>
</dbReference>
<dbReference type="GO" id="GO:0003700">
    <property type="term" value="F:DNA-binding transcription factor activity"/>
    <property type="evidence" value="ECO:0007669"/>
    <property type="project" value="TreeGrafter"/>
</dbReference>
<dbReference type="OrthoDB" id="3242805at2"/>
<dbReference type="Pfam" id="PF02082">
    <property type="entry name" value="Rrf2"/>
    <property type="match status" value="1"/>
</dbReference>
<keyword evidence="4" id="KW-1185">Reference proteome</keyword>
<reference evidence="2 3" key="1">
    <citation type="journal article" date="2018" name="Front. Microbiol.">
        <title>Description and Comparative Genomics of Macrococcus caseolyticus subsp. hominis subsp. nov., Macrococcus goetzii sp. nov., Macrococcus epidermidis sp. nov., and Macrococcus bohemicus sp. nov., Novel Macrococci From Human Clinical Material With Virulence Potential and Suspected Uptake of Foreign DNA by Natural Transformation.</title>
        <authorList>
            <person name="Maslanova I."/>
            <person name="Wertheimer Z."/>
            <person name="Sedlacek I."/>
            <person name="Svec P."/>
            <person name="Indrakova A."/>
            <person name="Kovarovic V."/>
            <person name="Schumann P."/>
            <person name="Sproer C."/>
            <person name="Kralova S."/>
            <person name="Sedo O."/>
            <person name="Kristofova L."/>
            <person name="Vrbovska V."/>
            <person name="Fuzik T."/>
            <person name="Petras P."/>
            <person name="Zdrahal Z."/>
            <person name="Ruzickova V."/>
            <person name="Doskar J."/>
            <person name="Pantucek R."/>
        </authorList>
    </citation>
    <scope>NUCLEOTIDE SEQUENCE [LARGE SCALE GENOMIC DNA]</scope>
    <source>
        <strain evidence="2 3">03/115</strain>
    </source>
</reference>
<organism evidence="2 3">
    <name type="scientific">Macrococcoides bohemicum</name>
    <dbReference type="NCBI Taxonomy" id="1903056"/>
    <lineage>
        <taxon>Bacteria</taxon>
        <taxon>Bacillati</taxon>
        <taxon>Bacillota</taxon>
        <taxon>Bacilli</taxon>
        <taxon>Bacillales</taxon>
        <taxon>Staphylococcaceae</taxon>
        <taxon>Macrococcoides</taxon>
    </lineage>
</organism>
<dbReference type="GO" id="GO:0005829">
    <property type="term" value="C:cytosol"/>
    <property type="evidence" value="ECO:0007669"/>
    <property type="project" value="TreeGrafter"/>
</dbReference>
<dbReference type="Gene3D" id="1.10.10.10">
    <property type="entry name" value="Winged helix-like DNA-binding domain superfamily/Winged helix DNA-binding domain"/>
    <property type="match status" value="1"/>
</dbReference>
<proteinExistence type="predicted"/>
<dbReference type="PANTHER" id="PTHR33221">
    <property type="entry name" value="WINGED HELIX-TURN-HELIX TRANSCRIPTIONAL REGULATOR, RRF2 FAMILY"/>
    <property type="match status" value="1"/>
</dbReference>
<evidence type="ECO:0000313" key="3">
    <source>
        <dbReference type="Proteomes" id="UP000249579"/>
    </source>
</evidence>
<dbReference type="Proteomes" id="UP000249579">
    <property type="component" value="Unassembled WGS sequence"/>
</dbReference>
<protein>
    <submittedName>
        <fullName evidence="2">Rrf2 family transcriptional regulator</fullName>
    </submittedName>
</protein>
<sequence>MNLEFNIAVHVLTFLSKHSSERFSSVELSSKVCVNPVQLRRVMSKLLEEGYITTQKGKYGGYRINGNVLDTPLSNLFKLFASSQSFGRIYTGTKESDCKISNEMSRVMSNYHRKEFEIIEKYYQNISIGDILNDILMEGYNEKV</sequence>
<dbReference type="PROSITE" id="PS01332">
    <property type="entry name" value="HTH_RRF2_1"/>
    <property type="match status" value="1"/>
</dbReference>
<dbReference type="InterPro" id="IPR036388">
    <property type="entry name" value="WH-like_DNA-bd_sf"/>
</dbReference>
<dbReference type="PROSITE" id="PS51197">
    <property type="entry name" value="HTH_RRF2_2"/>
    <property type="match status" value="1"/>
</dbReference>
<dbReference type="SUPFAM" id="SSF46785">
    <property type="entry name" value="Winged helix' DNA-binding domain"/>
    <property type="match status" value="1"/>
</dbReference>